<evidence type="ECO:0000313" key="1">
    <source>
        <dbReference type="EMBL" id="QJA90749.1"/>
    </source>
</evidence>
<dbReference type="AlphaFoldDB" id="A0A6M3L8M0"/>
<organism evidence="1">
    <name type="scientific">viral metagenome</name>
    <dbReference type="NCBI Taxonomy" id="1070528"/>
    <lineage>
        <taxon>unclassified sequences</taxon>
        <taxon>metagenomes</taxon>
        <taxon>organismal metagenomes</taxon>
    </lineage>
</organism>
<proteinExistence type="predicted"/>
<accession>A0A6M3L8M0</accession>
<protein>
    <submittedName>
        <fullName evidence="1">Uncharacterized protein</fullName>
    </submittedName>
</protein>
<dbReference type="EMBL" id="MT142934">
    <property type="protein sequence ID" value="QJA90749.1"/>
    <property type="molecule type" value="Genomic_DNA"/>
</dbReference>
<reference evidence="1" key="1">
    <citation type="submission" date="2020-03" db="EMBL/GenBank/DDBJ databases">
        <title>The deep terrestrial virosphere.</title>
        <authorList>
            <person name="Holmfeldt K."/>
            <person name="Nilsson E."/>
            <person name="Simone D."/>
            <person name="Lopez-Fernandez M."/>
            <person name="Wu X."/>
            <person name="de Brujin I."/>
            <person name="Lundin D."/>
            <person name="Andersson A."/>
            <person name="Bertilsson S."/>
            <person name="Dopson M."/>
        </authorList>
    </citation>
    <scope>NUCLEOTIDE SEQUENCE</scope>
    <source>
        <strain evidence="1">MM415B03583</strain>
    </source>
</reference>
<gene>
    <name evidence="1" type="ORF">MM415B03583_0009</name>
</gene>
<name>A0A6M3L8M0_9ZZZZ</name>
<sequence>MATAKCEIAGFEGVTVEWPDEFTMRHESIYRRGQDRAWSAFRDSVKDGEGDESLIPSGAEMVAFGVFQLATVTGLDIDLKALTINGLWDLPRHYSGVLGWIANTVGAAYQRSGEVPKNS</sequence>